<reference evidence="5" key="1">
    <citation type="journal article" date="2017" name="BMC Genomics">
        <title>Gapless genome assembly of Colletotrichum higginsianum reveals chromosome structure and association of transposable elements with secondary metabolite gene clusters.</title>
        <authorList>
            <person name="Dallery J.-F."/>
            <person name="Lapalu N."/>
            <person name="Zampounis A."/>
            <person name="Pigne S."/>
            <person name="Luyten I."/>
            <person name="Amselem J."/>
            <person name="Wittenberg A.H.J."/>
            <person name="Zhou S."/>
            <person name="de Queiroz M.V."/>
            <person name="Robin G.P."/>
            <person name="Auger A."/>
            <person name="Hainaut M."/>
            <person name="Henrissat B."/>
            <person name="Kim K.-T."/>
            <person name="Lee Y.-H."/>
            <person name="Lespinet O."/>
            <person name="Schwartz D.C."/>
            <person name="Thon M.R."/>
            <person name="O'Connell R.J."/>
        </authorList>
    </citation>
    <scope>NUCLEOTIDE SEQUENCE [LARGE SCALE GENOMIC DNA]</scope>
    <source>
        <strain evidence="5">IMI 349063</strain>
    </source>
</reference>
<dbReference type="InterPro" id="IPR052616">
    <property type="entry name" value="SYO1-like"/>
</dbReference>
<dbReference type="InterPro" id="IPR016024">
    <property type="entry name" value="ARM-type_fold"/>
</dbReference>
<dbReference type="InterPro" id="IPR057990">
    <property type="entry name" value="TPR_SYO1"/>
</dbReference>
<dbReference type="EMBL" id="LTAN01000003">
    <property type="protein sequence ID" value="OBR12701.1"/>
    <property type="molecule type" value="Genomic_DNA"/>
</dbReference>
<dbReference type="GeneID" id="28864079"/>
<dbReference type="Gene3D" id="1.25.10.10">
    <property type="entry name" value="Leucine-rich Repeat Variant"/>
    <property type="match status" value="2"/>
</dbReference>
<dbReference type="GO" id="GO:0006606">
    <property type="term" value="P:protein import into nucleus"/>
    <property type="evidence" value="ECO:0007669"/>
    <property type="project" value="TreeGrafter"/>
</dbReference>
<dbReference type="AlphaFoldDB" id="A0A1B7YKY5"/>
<dbReference type="VEuPathDB" id="FungiDB:CH63R_04997"/>
<feature type="domain" description="SYO1-like TPR repeats" evidence="3">
    <location>
        <begin position="497"/>
        <end position="762"/>
    </location>
</feature>
<protein>
    <submittedName>
        <fullName evidence="4">Arm-like repeat-containing protein</fullName>
    </submittedName>
</protein>
<feature type="region of interest" description="Disordered" evidence="2">
    <location>
        <begin position="411"/>
        <end position="466"/>
    </location>
</feature>
<evidence type="ECO:0000313" key="5">
    <source>
        <dbReference type="Proteomes" id="UP000092177"/>
    </source>
</evidence>
<dbReference type="GO" id="GO:0042273">
    <property type="term" value="P:ribosomal large subunit biogenesis"/>
    <property type="evidence" value="ECO:0007669"/>
    <property type="project" value="TreeGrafter"/>
</dbReference>
<dbReference type="Pfam" id="PF25567">
    <property type="entry name" value="TPR_SYO1"/>
    <property type="match status" value="1"/>
</dbReference>
<evidence type="ECO:0000256" key="1">
    <source>
        <dbReference type="ARBA" id="ARBA00049983"/>
    </source>
</evidence>
<organism evidence="4 5">
    <name type="scientific">Colletotrichum higginsianum (strain IMI 349063)</name>
    <name type="common">Crucifer anthracnose fungus</name>
    <dbReference type="NCBI Taxonomy" id="759273"/>
    <lineage>
        <taxon>Eukaryota</taxon>
        <taxon>Fungi</taxon>
        <taxon>Dikarya</taxon>
        <taxon>Ascomycota</taxon>
        <taxon>Pezizomycotina</taxon>
        <taxon>Sordariomycetes</taxon>
        <taxon>Hypocreomycetidae</taxon>
        <taxon>Glomerellales</taxon>
        <taxon>Glomerellaceae</taxon>
        <taxon>Colletotrichum</taxon>
        <taxon>Colletotrichum destructivum species complex</taxon>
    </lineage>
</organism>
<dbReference type="SUPFAM" id="SSF48371">
    <property type="entry name" value="ARM repeat"/>
    <property type="match status" value="1"/>
</dbReference>
<dbReference type="RefSeq" id="XP_018161218.1">
    <property type="nucleotide sequence ID" value="XM_018299972.1"/>
</dbReference>
<dbReference type="GO" id="GO:0051082">
    <property type="term" value="F:unfolded protein binding"/>
    <property type="evidence" value="ECO:0007669"/>
    <property type="project" value="TreeGrafter"/>
</dbReference>
<dbReference type="Proteomes" id="UP000092177">
    <property type="component" value="Chromosome 3"/>
</dbReference>
<feature type="compositionally biased region" description="Basic residues" evidence="2">
    <location>
        <begin position="92"/>
        <end position="102"/>
    </location>
</feature>
<dbReference type="OrthoDB" id="288703at2759"/>
<name>A0A1B7YKY5_COLHI</name>
<proteinExistence type="inferred from homology"/>
<dbReference type="InterPro" id="IPR011989">
    <property type="entry name" value="ARM-like"/>
</dbReference>
<feature type="compositionally biased region" description="Acidic residues" evidence="2">
    <location>
        <begin position="428"/>
        <end position="466"/>
    </location>
</feature>
<evidence type="ECO:0000259" key="3">
    <source>
        <dbReference type="Pfam" id="PF25567"/>
    </source>
</evidence>
<dbReference type="PANTHER" id="PTHR13347:SF1">
    <property type="entry name" value="HEAT REPEAT-CONTAINING PROTEIN 3"/>
    <property type="match status" value="1"/>
</dbReference>
<comment type="caution">
    <text evidence="4">The sequence shown here is derived from an EMBL/GenBank/DDBJ whole genome shotgun (WGS) entry which is preliminary data.</text>
</comment>
<evidence type="ECO:0000313" key="4">
    <source>
        <dbReference type="EMBL" id="OBR12701.1"/>
    </source>
</evidence>
<comment type="similarity">
    <text evidence="1">Belongs to the nuclear import and ribosome assembly adapter family.</text>
</comment>
<keyword evidence="5" id="KW-1185">Reference proteome</keyword>
<sequence length="764" mass="83291">MRGAREPEPRATLWLPLATLFSNFYFILDVKQLLSRVGHEASKTNVNIYLYKTPSSVAYILCTHTPQRHGISTLTTSFRPPPPPKPTPRNMGKSRRNRGGQSHRKDPIAKSVKPPSDPELAALREKSILPVIKDLQSSEPKSRAAAAEAVSNIVSNEKCRKLLLREQIVHIVLNETLTDASLDSRAAGWDILRLLAEEEETDFCIHLYRQDVLSAMGFASQTILENLAKSSTLTKGELKITWAITESVVALLSALAEAQDEILEAIVGIEGIKNLLFAIIAYADSPSSICLDSLSALLTLSEDNTRLAQDIVADESPKPLTALTRLQGVSGAKGVLACGVLHNILATLQWFDGTPEQKSLSDASLIPTLSSALKEAKQESDLPPKSQWSNPTEVLQLALEILADIGTTLQQSMRGDSKKGGEEWNGIGDEDDTAMDEDDKEMDTGSGDEDNAEDDEDDEDDESMDEDALQADMDLVTGVDDDDDDEGSMDDLPTLRELVQQAIPQIITLATASSHSEDAMQLQAHALSTLSNIAWSISVFDFSEDHNEAILKAWTPSGKAIWGKVIVPILAANTADVELATKVTSLAWAVSRSLPGGVPLGGDEHSKFMALYHATKNITQTEVNGAANGDKSKDEEPEDPFQGLGVKCIGVLGQLARDPAPIALNREIGVFLVTVANALPEVPAADAIEALNQLFDIYGDEELACDKEVFWKDNFLQHFEAAQPKVKALVKTIDKRTQPELRTRADEVVLNLGRFIQYKKKKQP</sequence>
<accession>A0A1B7YKY5</accession>
<evidence type="ECO:0000256" key="2">
    <source>
        <dbReference type="SAM" id="MobiDB-lite"/>
    </source>
</evidence>
<gene>
    <name evidence="4" type="ORF">CH63R_04997</name>
</gene>
<dbReference type="CDD" id="cd13394">
    <property type="entry name" value="Syo1_like"/>
    <property type="match status" value="1"/>
</dbReference>
<feature type="region of interest" description="Disordered" evidence="2">
    <location>
        <begin position="71"/>
        <end position="119"/>
    </location>
</feature>
<dbReference type="PANTHER" id="PTHR13347">
    <property type="entry name" value="HEAT REPEAT-CONTAINING PROTEIN 3"/>
    <property type="match status" value="1"/>
</dbReference>
<dbReference type="KEGG" id="chig:CH63R_04997"/>